<evidence type="ECO:0000256" key="3">
    <source>
        <dbReference type="SAM" id="Phobius"/>
    </source>
</evidence>
<feature type="transmembrane region" description="Helical" evidence="3">
    <location>
        <begin position="1166"/>
        <end position="1184"/>
    </location>
</feature>
<feature type="transmembrane region" description="Helical" evidence="3">
    <location>
        <begin position="724"/>
        <end position="743"/>
    </location>
</feature>
<feature type="transmembrane region" description="Helical" evidence="3">
    <location>
        <begin position="929"/>
        <end position="948"/>
    </location>
</feature>
<feature type="transmembrane region" description="Helical" evidence="3">
    <location>
        <begin position="204"/>
        <end position="222"/>
    </location>
</feature>
<feature type="coiled-coil region" evidence="1">
    <location>
        <begin position="32"/>
        <end position="73"/>
    </location>
</feature>
<accession>A0A9W6SIT6</accession>
<feature type="transmembrane region" description="Helical" evidence="3">
    <location>
        <begin position="1315"/>
        <end position="1333"/>
    </location>
</feature>
<feature type="transmembrane region" description="Helical" evidence="3">
    <location>
        <begin position="1215"/>
        <end position="1231"/>
    </location>
</feature>
<evidence type="ECO:0000256" key="2">
    <source>
        <dbReference type="SAM" id="MobiDB-lite"/>
    </source>
</evidence>
<feature type="transmembrane region" description="Helical" evidence="3">
    <location>
        <begin position="960"/>
        <end position="982"/>
    </location>
</feature>
<feature type="transmembrane region" description="Helical" evidence="3">
    <location>
        <begin position="228"/>
        <end position="247"/>
    </location>
</feature>
<evidence type="ECO:0000256" key="1">
    <source>
        <dbReference type="SAM" id="Coils"/>
    </source>
</evidence>
<feature type="compositionally biased region" description="Pro residues" evidence="2">
    <location>
        <begin position="85"/>
        <end position="100"/>
    </location>
</feature>
<keyword evidence="5" id="KW-1185">Reference proteome</keyword>
<evidence type="ECO:0000313" key="5">
    <source>
        <dbReference type="Proteomes" id="UP001165079"/>
    </source>
</evidence>
<feature type="transmembrane region" description="Helical" evidence="3">
    <location>
        <begin position="879"/>
        <end position="896"/>
    </location>
</feature>
<feature type="transmembrane region" description="Helical" evidence="3">
    <location>
        <begin position="421"/>
        <end position="439"/>
    </location>
</feature>
<feature type="transmembrane region" description="Helical" evidence="3">
    <location>
        <begin position="146"/>
        <end position="169"/>
    </location>
</feature>
<feature type="transmembrane region" description="Helical" evidence="3">
    <location>
        <begin position="304"/>
        <end position="324"/>
    </location>
</feature>
<feature type="transmembrane region" description="Helical" evidence="3">
    <location>
        <begin position="750"/>
        <end position="767"/>
    </location>
</feature>
<keyword evidence="3" id="KW-1133">Transmembrane helix</keyword>
<feature type="transmembrane region" description="Helical" evidence="3">
    <location>
        <begin position="330"/>
        <end position="347"/>
    </location>
</feature>
<feature type="transmembrane region" description="Helical" evidence="3">
    <location>
        <begin position="903"/>
        <end position="923"/>
    </location>
</feature>
<gene>
    <name evidence="4" type="ORF">Afil01_11060</name>
</gene>
<feature type="transmembrane region" description="Helical" evidence="3">
    <location>
        <begin position="1064"/>
        <end position="1082"/>
    </location>
</feature>
<feature type="transmembrane region" description="Helical" evidence="3">
    <location>
        <begin position="175"/>
        <end position="192"/>
    </location>
</feature>
<feature type="transmembrane region" description="Helical" evidence="3">
    <location>
        <begin position="1191"/>
        <end position="1209"/>
    </location>
</feature>
<feature type="transmembrane region" description="Helical" evidence="3">
    <location>
        <begin position="1038"/>
        <end position="1058"/>
    </location>
</feature>
<comment type="caution">
    <text evidence="4">The sequence shown here is derived from an EMBL/GenBank/DDBJ whole genome shotgun (WGS) entry which is preliminary data.</text>
</comment>
<keyword evidence="1" id="KW-0175">Coiled coil</keyword>
<dbReference type="NCBIfam" id="NF047321">
    <property type="entry name" value="SCO7613_CTERM"/>
    <property type="match status" value="1"/>
</dbReference>
<feature type="transmembrane region" description="Helical" evidence="3">
    <location>
        <begin position="1290"/>
        <end position="1309"/>
    </location>
</feature>
<feature type="transmembrane region" description="Helical" evidence="3">
    <location>
        <begin position="1115"/>
        <end position="1132"/>
    </location>
</feature>
<feature type="transmembrane region" description="Helical" evidence="3">
    <location>
        <begin position="1010"/>
        <end position="1031"/>
    </location>
</feature>
<feature type="transmembrane region" description="Helical" evidence="3">
    <location>
        <begin position="471"/>
        <end position="486"/>
    </location>
</feature>
<dbReference type="InterPro" id="IPR058062">
    <property type="entry name" value="SCO7613_C"/>
</dbReference>
<feature type="transmembrane region" description="Helical" evidence="3">
    <location>
        <begin position="852"/>
        <end position="873"/>
    </location>
</feature>
<feature type="transmembrane region" description="Helical" evidence="3">
    <location>
        <begin position="1365"/>
        <end position="1382"/>
    </location>
</feature>
<feature type="transmembrane region" description="Helical" evidence="3">
    <location>
        <begin position="445"/>
        <end position="464"/>
    </location>
</feature>
<feature type="transmembrane region" description="Helical" evidence="3">
    <location>
        <begin position="492"/>
        <end position="509"/>
    </location>
</feature>
<dbReference type="Proteomes" id="UP001165079">
    <property type="component" value="Unassembled WGS sequence"/>
</dbReference>
<feature type="transmembrane region" description="Helical" evidence="3">
    <location>
        <begin position="593"/>
        <end position="611"/>
    </location>
</feature>
<feature type="transmembrane region" description="Helical" evidence="3">
    <location>
        <begin position="773"/>
        <end position="790"/>
    </location>
</feature>
<keyword evidence="3" id="KW-0812">Transmembrane</keyword>
<feature type="transmembrane region" description="Helical" evidence="3">
    <location>
        <begin position="1236"/>
        <end position="1255"/>
    </location>
</feature>
<feature type="transmembrane region" description="Helical" evidence="3">
    <location>
        <begin position="618"/>
        <end position="640"/>
    </location>
</feature>
<feature type="transmembrane region" description="Helical" evidence="3">
    <location>
        <begin position="397"/>
        <end position="414"/>
    </location>
</feature>
<feature type="transmembrane region" description="Helical" evidence="3">
    <location>
        <begin position="540"/>
        <end position="562"/>
    </location>
</feature>
<feature type="transmembrane region" description="Helical" evidence="3">
    <location>
        <begin position="1139"/>
        <end position="1160"/>
    </location>
</feature>
<proteinExistence type="predicted"/>
<feature type="transmembrane region" description="Helical" evidence="3">
    <location>
        <begin position="254"/>
        <end position="273"/>
    </location>
</feature>
<feature type="transmembrane region" description="Helical" evidence="3">
    <location>
        <begin position="569"/>
        <end position="587"/>
    </location>
</feature>
<evidence type="ECO:0000313" key="4">
    <source>
        <dbReference type="EMBL" id="GLZ76299.1"/>
    </source>
</evidence>
<feature type="transmembrane region" description="Helical" evidence="3">
    <location>
        <begin position="677"/>
        <end position="704"/>
    </location>
</feature>
<reference evidence="4" key="1">
    <citation type="submission" date="2023-03" db="EMBL/GenBank/DDBJ databases">
        <title>Actinorhabdospora filicis NBRC 111898.</title>
        <authorList>
            <person name="Ichikawa N."/>
            <person name="Sato H."/>
            <person name="Tonouchi N."/>
        </authorList>
    </citation>
    <scope>NUCLEOTIDE SEQUENCE</scope>
    <source>
        <strain evidence="4">NBRC 111898</strain>
    </source>
</reference>
<feature type="region of interest" description="Disordered" evidence="2">
    <location>
        <begin position="81"/>
        <end position="100"/>
    </location>
</feature>
<feature type="transmembrane region" description="Helical" evidence="3">
    <location>
        <begin position="1340"/>
        <end position="1359"/>
    </location>
</feature>
<feature type="transmembrane region" description="Helical" evidence="3">
    <location>
        <begin position="646"/>
        <end position="665"/>
    </location>
</feature>
<dbReference type="EMBL" id="BSTX01000001">
    <property type="protein sequence ID" value="GLZ76299.1"/>
    <property type="molecule type" value="Genomic_DNA"/>
</dbReference>
<feature type="transmembrane region" description="Helical" evidence="3">
    <location>
        <begin position="821"/>
        <end position="840"/>
    </location>
</feature>
<name>A0A9W6SIT6_9ACTN</name>
<feature type="transmembrane region" description="Helical" evidence="3">
    <location>
        <begin position="516"/>
        <end position="534"/>
    </location>
</feature>
<feature type="transmembrane region" description="Helical" evidence="3">
    <location>
        <begin position="359"/>
        <end position="385"/>
    </location>
</feature>
<organism evidence="4 5">
    <name type="scientific">Actinorhabdospora filicis</name>
    <dbReference type="NCBI Taxonomy" id="1785913"/>
    <lineage>
        <taxon>Bacteria</taxon>
        <taxon>Bacillati</taxon>
        <taxon>Actinomycetota</taxon>
        <taxon>Actinomycetes</taxon>
        <taxon>Micromonosporales</taxon>
        <taxon>Micromonosporaceae</taxon>
        <taxon>Actinorhabdospora</taxon>
    </lineage>
</organism>
<dbReference type="RefSeq" id="WP_285661482.1">
    <property type="nucleotide sequence ID" value="NZ_BSTX01000001.1"/>
</dbReference>
<feature type="transmembrane region" description="Helical" evidence="3">
    <location>
        <begin position="1089"/>
        <end position="1109"/>
    </location>
</feature>
<sequence length="1400" mass="140433">MSVYPCPRCARPSSAEGCGACGRGPEPLLAELSALDRRMAQAEGAMLRHEQQLREARARLAQLAAERAGLFARLGARERELRAPAVPPPPRPRPPLPQPWEIPSPPLAVPMPVPVPGPVPAPVPMPVPVPEARPKETSGKVAQNTLLTLGAILAAIAGISFTTVAWVTFGTAGRAAILGVVTLLALGLPLLLTRKNLRATAEAVSAVGLLLVVLDGVALWLLGVVSDVGAAPFVGWTALAAALFGLLYHRLSGLLVPLFAVPALGAFAAVVALTRDHTLTGLSMLVAVTALAATAAYTSRNRIASELTGGLTAASLLALVSYVSVRDLPALTPLVPAAAAIAILVAARRMPAVRRTGPLIVGAAGAGVLGLLALAATVMLIVRALDPATAGQMPERLWQGPVILALLAAAEFAVPAHRWRGLIAEVTVPLVLFALPGAFALDRRYTVPALLAAAIAAAFTVRALPRDTSRLAASGAAALFALGLAVPDRPLLAGACTALVLAGAALALWRREPLGPAGRAVTVAMLPAALGLWADLAGTPATHTGALVLGAAAALAAVVPLLDRAIAPTAAAALGLIGAATTVAVILQNRAEMYVAVASVTVAIAVLTGAAEKATTGLARAIGSASAVLVLLAVLTTWTYRVAPGFETLTPVVVAAVIGGLVMLLPVGARRGPAWGAALAAGVAALVAAGVALVGSAAAIAAGLPVWAGTPSGWLAEVERFRFLGWQPPVVLLIAGAAGALLLRGPLRHHLPLLALSAATLSAPVAWRLDWPVAPVLAMTVAVLLAVSAARKDRFALARYTAGAVLGLYAAAGALPTPTATLIAGATIAAAGLLVALLAARRQEIAAGLSTTAALLVLPGMAVAAVATFVPGAPARTSLIAATGAAALGLLITGLLRVTASANLPYATVAVPFGAAIVAFASLPTTEPTRLYAAVAGLIGLGSALLQLPDRPLARARAALAAPTLTLAAAVSLPAAIAPVTYPYDWLRDVWGRVPTSTADGLAPRPPSGVGSALDVAVLAAVAIAACLAVLGLAPRRWTVPTAIGGGGVVLLAAPVALDLPWPIGPLTALAIALAAALAAALGRPGPPAVTCLVIAAVTGAPALAWSLAAKPTTLIAAGALVAAGALIAVRGGPGRREAGLVVGGLALTATACAAGLAAGLPREQVAIGVLAAAVAQLAVAALLRPRAEYLPMEVAAHLGLLPAIGFAAAGPRPLAIVIAVYGAALGLYALRAGRVYALVAALAELIAYWLLLAAADVGTAEAYTLPVAAIALAAGVLEFRRRPGLRSWVAFAPGLLAAFLPTLAPVLVGHGEPWRRLALGAAALLVLLLGAARRLQAPTVLGAIVLLAVTVHEMALLWTLVPAWLPIAVAAVLLLVTGATFEQRRRDFHRLKNAVGGMR</sequence>
<feature type="transmembrane region" description="Helical" evidence="3">
    <location>
        <begin position="797"/>
        <end position="815"/>
    </location>
</feature>
<feature type="transmembrane region" description="Helical" evidence="3">
    <location>
        <begin position="279"/>
        <end position="297"/>
    </location>
</feature>
<keyword evidence="3" id="KW-0472">Membrane</keyword>
<feature type="transmembrane region" description="Helical" evidence="3">
    <location>
        <begin position="1261"/>
        <end position="1278"/>
    </location>
</feature>
<protein>
    <submittedName>
        <fullName evidence="4">Uncharacterized protein</fullName>
    </submittedName>
</protein>